<accession>D8M4S9</accession>
<dbReference type="EMBL" id="FN668654">
    <property type="protein sequence ID" value="CBK23068.2"/>
    <property type="molecule type" value="Genomic_DNA"/>
</dbReference>
<gene>
    <name evidence="4" type="ORF">GSBLH_T00003008001</name>
</gene>
<name>D8M4S9_BLAHO</name>
<sequence length="454" mass="50609">MSLTFDTQPISNEELVSLCQTLNKDQINSQLDVLKKIRGAITMRNDSPYGLLIEQGIIPTLIVGLQCPSVNVNLECAWILGNIASGTAEQTLEVFYSGVGPILLNQLKNCKDKSYLSVALFFAGNLCGEDKCRNILVSSGIIDVVLQLLNKYLLNQEIMENCVFCLRNAVVNQNLLQNRGLSHLQLIQSLYLRLLTAPKPLEIHTGILSDVLQLVQSVLESNPVNIGMPLMKIAGECIKRMDASVTASIEERLEESLNYPTKSILETLGNIIAENDLYASYLLQNGYLAFLSRVYFDKNNGDFLLRLEVIFNWMNLSGGTCSQALYDTGILETLVGNVQALNPQSSSIEFEAARRSMVVICNFICECDDATRLYLLSCNVRGLLEQYLNLVQGRWQDEDHDFIMFIGDSLILSKSSIKSIILILICSVIRHCLGTFPFIDCLFVCLKPILDHNS</sequence>
<reference evidence="4" key="1">
    <citation type="submission" date="2010-02" db="EMBL/GenBank/DDBJ databases">
        <title>Sequencing and annotation of the Blastocystis hominis genome.</title>
        <authorList>
            <person name="Wincker P."/>
        </authorList>
    </citation>
    <scope>NUCLEOTIDE SEQUENCE</scope>
    <source>
        <strain evidence="4">Singapore isolate B</strain>
    </source>
</reference>
<comment type="similarity">
    <text evidence="1">Belongs to the importin alpha family.</text>
</comment>
<evidence type="ECO:0000256" key="2">
    <source>
        <dbReference type="ARBA" id="ARBA00022448"/>
    </source>
</evidence>
<evidence type="ECO:0008006" key="6">
    <source>
        <dbReference type="Google" id="ProtNLM"/>
    </source>
</evidence>
<dbReference type="Gene3D" id="1.25.10.10">
    <property type="entry name" value="Leucine-rich Repeat Variant"/>
    <property type="match status" value="1"/>
</dbReference>
<dbReference type="InterPro" id="IPR000225">
    <property type="entry name" value="Armadillo"/>
</dbReference>
<dbReference type="RefSeq" id="XP_012897116.1">
    <property type="nucleotide sequence ID" value="XM_013041662.1"/>
</dbReference>
<dbReference type="Pfam" id="PF00514">
    <property type="entry name" value="Arm"/>
    <property type="match status" value="1"/>
</dbReference>
<proteinExistence type="inferred from homology"/>
<dbReference type="Proteomes" id="UP000008312">
    <property type="component" value="Unassembled WGS sequence"/>
</dbReference>
<dbReference type="AlphaFoldDB" id="D8M4S9"/>
<organism evidence="4">
    <name type="scientific">Blastocystis hominis</name>
    <dbReference type="NCBI Taxonomy" id="12968"/>
    <lineage>
        <taxon>Eukaryota</taxon>
        <taxon>Sar</taxon>
        <taxon>Stramenopiles</taxon>
        <taxon>Bigyra</taxon>
        <taxon>Opalozoa</taxon>
        <taxon>Opalinata</taxon>
        <taxon>Blastocystidae</taxon>
        <taxon>Blastocystis</taxon>
    </lineage>
</organism>
<dbReference type="PANTHER" id="PTHR23316">
    <property type="entry name" value="IMPORTIN ALPHA"/>
    <property type="match status" value="1"/>
</dbReference>
<protein>
    <recommendedName>
        <fullName evidence="6">Importin subunit alpha</fullName>
    </recommendedName>
</protein>
<evidence type="ECO:0000256" key="1">
    <source>
        <dbReference type="ARBA" id="ARBA00010394"/>
    </source>
</evidence>
<dbReference type="InParanoid" id="D8M4S9"/>
<dbReference type="SUPFAM" id="SSF48371">
    <property type="entry name" value="ARM repeat"/>
    <property type="match status" value="1"/>
</dbReference>
<dbReference type="InterPro" id="IPR011989">
    <property type="entry name" value="ARM-like"/>
</dbReference>
<evidence type="ECO:0000313" key="5">
    <source>
        <dbReference type="Proteomes" id="UP000008312"/>
    </source>
</evidence>
<evidence type="ECO:0000256" key="3">
    <source>
        <dbReference type="ARBA" id="ARBA00022927"/>
    </source>
</evidence>
<keyword evidence="3" id="KW-0653">Protein transport</keyword>
<dbReference type="OrthoDB" id="29145at2759"/>
<keyword evidence="2" id="KW-0813">Transport</keyword>
<dbReference type="SMART" id="SM00185">
    <property type="entry name" value="ARM"/>
    <property type="match status" value="2"/>
</dbReference>
<dbReference type="InterPro" id="IPR016024">
    <property type="entry name" value="ARM-type_fold"/>
</dbReference>
<dbReference type="GeneID" id="24920132"/>
<dbReference type="GO" id="GO:0015031">
    <property type="term" value="P:protein transport"/>
    <property type="evidence" value="ECO:0007669"/>
    <property type="project" value="UniProtKB-KW"/>
</dbReference>
<evidence type="ECO:0000313" key="4">
    <source>
        <dbReference type="EMBL" id="CBK23068.2"/>
    </source>
</evidence>
<keyword evidence="5" id="KW-1185">Reference proteome</keyword>